<evidence type="ECO:0000256" key="1">
    <source>
        <dbReference type="SAM" id="MobiDB-lite"/>
    </source>
</evidence>
<dbReference type="GO" id="GO:0071218">
    <property type="term" value="P:cellular response to misfolded protein"/>
    <property type="evidence" value="ECO:0007669"/>
    <property type="project" value="TreeGrafter"/>
</dbReference>
<feature type="compositionally biased region" description="Polar residues" evidence="1">
    <location>
        <begin position="1"/>
        <end position="19"/>
    </location>
</feature>
<dbReference type="GO" id="GO:0030544">
    <property type="term" value="F:Hsp70 protein binding"/>
    <property type="evidence" value="ECO:0007669"/>
    <property type="project" value="TreeGrafter"/>
</dbReference>
<proteinExistence type="predicted"/>
<reference evidence="2 3" key="1">
    <citation type="submission" date="2018-01" db="EMBL/GenBank/DDBJ databases">
        <title>Comparison of the Chinese Bamboo Partridge and Red Junglefowl genome sequences highlights the importance of demography in genome evolution.</title>
        <authorList>
            <person name="Tiley G.P."/>
            <person name="Kimball R.T."/>
            <person name="Braun E.L."/>
            <person name="Burleigh J.G."/>
        </authorList>
    </citation>
    <scope>NUCLEOTIDE SEQUENCE [LARGE SCALE GENOMIC DNA]</scope>
    <source>
        <strain evidence="2">RTK389</strain>
        <tissue evidence="2">Blood</tissue>
    </source>
</reference>
<accession>A0A2P4SGH0</accession>
<feature type="region of interest" description="Disordered" evidence="1">
    <location>
        <begin position="1"/>
        <end position="49"/>
    </location>
</feature>
<dbReference type="EMBL" id="PPHD01050823">
    <property type="protein sequence ID" value="POI23224.1"/>
    <property type="molecule type" value="Genomic_DNA"/>
</dbReference>
<dbReference type="OrthoDB" id="442087at2759"/>
<gene>
    <name evidence="2" type="ORF">CIB84_013028</name>
</gene>
<dbReference type="GO" id="GO:0005789">
    <property type="term" value="C:endoplasmic reticulum membrane"/>
    <property type="evidence" value="ECO:0007669"/>
    <property type="project" value="TreeGrafter"/>
</dbReference>
<dbReference type="InterPro" id="IPR051100">
    <property type="entry name" value="DnaJ_subfamily_B/C"/>
</dbReference>
<dbReference type="InterPro" id="IPR036869">
    <property type="entry name" value="J_dom_sf"/>
</dbReference>
<dbReference type="SUPFAM" id="SSF46565">
    <property type="entry name" value="Chaperone J-domain"/>
    <property type="match status" value="1"/>
</dbReference>
<dbReference type="AlphaFoldDB" id="A0A2P4SGH0"/>
<comment type="caution">
    <text evidence="2">The sequence shown here is derived from an EMBL/GenBank/DDBJ whole genome shotgun (WGS) entry which is preliminary data.</text>
</comment>
<organism evidence="2 3">
    <name type="scientific">Bambusicola thoracicus</name>
    <name type="common">Chinese bamboo-partridge</name>
    <name type="synonym">Perdix thoracica</name>
    <dbReference type="NCBI Taxonomy" id="9083"/>
    <lineage>
        <taxon>Eukaryota</taxon>
        <taxon>Metazoa</taxon>
        <taxon>Chordata</taxon>
        <taxon>Craniata</taxon>
        <taxon>Vertebrata</taxon>
        <taxon>Euteleostomi</taxon>
        <taxon>Archelosauria</taxon>
        <taxon>Archosauria</taxon>
        <taxon>Dinosauria</taxon>
        <taxon>Saurischia</taxon>
        <taxon>Theropoda</taxon>
        <taxon>Coelurosauria</taxon>
        <taxon>Aves</taxon>
        <taxon>Neognathae</taxon>
        <taxon>Galloanserae</taxon>
        <taxon>Galliformes</taxon>
        <taxon>Phasianidae</taxon>
        <taxon>Perdicinae</taxon>
        <taxon>Bambusicola</taxon>
    </lineage>
</organism>
<dbReference type="Proteomes" id="UP000237246">
    <property type="component" value="Unassembled WGS sequence"/>
</dbReference>
<dbReference type="PANTHER" id="PTHR43908:SF8">
    <property type="entry name" value="DNAJ HOMOLOG SUBFAMILY B MEMBER 12"/>
    <property type="match status" value="1"/>
</dbReference>
<dbReference type="Gene3D" id="1.10.287.110">
    <property type="entry name" value="DnaJ domain"/>
    <property type="match status" value="1"/>
</dbReference>
<evidence type="ECO:0000313" key="2">
    <source>
        <dbReference type="EMBL" id="POI23224.1"/>
    </source>
</evidence>
<dbReference type="PANTHER" id="PTHR43908">
    <property type="entry name" value="AT29763P-RELATED"/>
    <property type="match status" value="1"/>
</dbReference>
<keyword evidence="3" id="KW-1185">Reference proteome</keyword>
<evidence type="ECO:0008006" key="4">
    <source>
        <dbReference type="Google" id="ProtNLM"/>
    </source>
</evidence>
<name>A0A2P4SGH0_BAMTH</name>
<feature type="non-terminal residue" evidence="2">
    <location>
        <position position="1"/>
    </location>
</feature>
<evidence type="ECO:0000313" key="3">
    <source>
        <dbReference type="Proteomes" id="UP000237246"/>
    </source>
</evidence>
<protein>
    <recommendedName>
        <fullName evidence="4">J domain-containing protein</fullName>
    </recommendedName>
</protein>
<feature type="non-terminal residue" evidence="2">
    <location>
        <position position="122"/>
    </location>
</feature>
<sequence>LLESLNKSEPSSNGQSQGRESPKAQFRKAGGDFPSANGEAGGEAPKGYTQDQKEEANCFLIVHVAAIGNAYAVLSNPEKRKQYDQFGDEKLNPARHGHAHSDFHRGFEADISPEDLFNMFFG</sequence>